<feature type="signal peptide" evidence="1">
    <location>
        <begin position="1"/>
        <end position="21"/>
    </location>
</feature>
<organism evidence="2 3">
    <name type="scientific">Chryseobacterium gambrini</name>
    <dbReference type="NCBI Taxonomy" id="373672"/>
    <lineage>
        <taxon>Bacteria</taxon>
        <taxon>Pseudomonadati</taxon>
        <taxon>Bacteroidota</taxon>
        <taxon>Flavobacteriia</taxon>
        <taxon>Flavobacteriales</taxon>
        <taxon>Weeksellaceae</taxon>
        <taxon>Chryseobacterium group</taxon>
        <taxon>Chryseobacterium</taxon>
    </lineage>
</organism>
<dbReference type="EMBL" id="JAUHGV010000009">
    <property type="protein sequence ID" value="MDN4012721.1"/>
    <property type="molecule type" value="Genomic_DNA"/>
</dbReference>
<reference evidence="2" key="1">
    <citation type="submission" date="2023-06" db="EMBL/GenBank/DDBJ databases">
        <title>Two Chryseobacterium gambrini strains from China.</title>
        <authorList>
            <person name="Zeng J."/>
            <person name="Wu Y."/>
        </authorList>
    </citation>
    <scope>NUCLEOTIDE SEQUENCE</scope>
    <source>
        <strain evidence="2">SQ219</strain>
    </source>
</reference>
<feature type="chain" id="PRO_5042525924" evidence="1">
    <location>
        <begin position="22"/>
        <end position="739"/>
    </location>
</feature>
<name>A0AAJ1VK80_9FLAO</name>
<accession>A0AAJ1VK80</accession>
<dbReference type="SUPFAM" id="SSF63829">
    <property type="entry name" value="Calcium-dependent phosphotriesterase"/>
    <property type="match status" value="2"/>
</dbReference>
<dbReference type="AlphaFoldDB" id="A0AAJ1VK80"/>
<gene>
    <name evidence="2" type="ORF">QX233_09635</name>
</gene>
<dbReference type="RefSeq" id="WP_214589889.1">
    <property type="nucleotide sequence ID" value="NZ_JAUHGV010000009.1"/>
</dbReference>
<sequence length="739" mass="76847">MNIRFLFILTCICSIFWNAKAQNCNALYIINAQNGNVYDISSLNGNLPAATTNMSSSARSNLAMGPNPANTSQTVFTSSNISANSPVYVSNSSIGTNLPLGVGGLTANPISGSSTAGYVYGISDNKSLIKASPAPAANLGTITGDTIWSGGTVASDSFFDSNGRMYTVVTQGSARYIYRIDLSTLQAAQVVQLSGNLPSTFQGLAFYNGNIYAVEGFSTTILLASSFGARIYEINPNTGVSTVKTSYTLNTLLGPFSNADDLDLASCQSFTPSAAPTCNELFGINSNQGITYKINFDSAGNITGTTSVADGTPATHGNMSYGPIAGNLSQNQFVSSPNGSSGRIWVGVATSANTTYQQQSTSTTWGSPLGIGTDPSTGLVYGINNKALTRWSGSGAATTLGNVTGDANWTNGRSLNDIAVDNGGNLYLIISVTDTNNWLYRINPSTLTATPVTQMSGTVPDLTTSNGNGLAYLGNYFYYSRINGNGTDLWKLDAMTGISSFVGNIAGTSTNRRDFGDLGSCATVTNVPGNFTFDCSAPGGGIVGAQLFANGNIQNSVLRIPISGAVNGLAEFTLSGNGITTSPSPYVAFISQGASYVDIPFTYDGSGSAGNLTISITSPRATGSCSITIVIKDSVCYEDPALVANQTYPVKHGITSLGRAGANNGNWPMLRNSAYTVLESKTKGFVITRNSNPEGTIAIPVVGMMVFDTDENAGKGCLKIYTGSATGEGWKCFTTQTCP</sequence>
<evidence type="ECO:0000313" key="2">
    <source>
        <dbReference type="EMBL" id="MDN4012721.1"/>
    </source>
</evidence>
<dbReference type="Proteomes" id="UP001225933">
    <property type="component" value="Unassembled WGS sequence"/>
</dbReference>
<evidence type="ECO:0000256" key="1">
    <source>
        <dbReference type="SAM" id="SignalP"/>
    </source>
</evidence>
<comment type="caution">
    <text evidence="2">The sequence shown here is derived from an EMBL/GenBank/DDBJ whole genome shotgun (WGS) entry which is preliminary data.</text>
</comment>
<evidence type="ECO:0000313" key="3">
    <source>
        <dbReference type="Proteomes" id="UP001225933"/>
    </source>
</evidence>
<keyword evidence="1" id="KW-0732">Signal</keyword>
<protein>
    <submittedName>
        <fullName evidence="2">Uncharacterized protein</fullName>
    </submittedName>
</protein>
<proteinExistence type="predicted"/>